<proteinExistence type="predicted"/>
<reference evidence="1 2" key="1">
    <citation type="submission" date="2023-11" db="EMBL/GenBank/DDBJ databases">
        <title>Draft genome sequence and annotation of the polyextremotolerant black yeast-like fungus Aureobasidium pullulans NRRL 62042.</title>
        <authorList>
            <person name="Dielentheis-Frenken M.R.E."/>
            <person name="Wibberg D."/>
            <person name="Blank L.M."/>
            <person name="Tiso T."/>
        </authorList>
    </citation>
    <scope>NUCLEOTIDE SEQUENCE [LARGE SCALE GENOMIC DNA]</scope>
    <source>
        <strain evidence="1 2">NRRL 62042</strain>
    </source>
</reference>
<dbReference type="InterPro" id="IPR009057">
    <property type="entry name" value="Homeodomain-like_sf"/>
</dbReference>
<gene>
    <name evidence="1" type="ORF">QM012_002025</name>
</gene>
<keyword evidence="2" id="KW-1185">Reference proteome</keyword>
<organism evidence="1 2">
    <name type="scientific">Aureobasidium pullulans</name>
    <name type="common">Black yeast</name>
    <name type="synonym">Pullularia pullulans</name>
    <dbReference type="NCBI Taxonomy" id="5580"/>
    <lineage>
        <taxon>Eukaryota</taxon>
        <taxon>Fungi</taxon>
        <taxon>Dikarya</taxon>
        <taxon>Ascomycota</taxon>
        <taxon>Pezizomycotina</taxon>
        <taxon>Dothideomycetes</taxon>
        <taxon>Dothideomycetidae</taxon>
        <taxon>Dothideales</taxon>
        <taxon>Saccotheciaceae</taxon>
        <taxon>Aureobasidium</taxon>
    </lineage>
</organism>
<dbReference type="SUPFAM" id="SSF46689">
    <property type="entry name" value="Homeodomain-like"/>
    <property type="match status" value="1"/>
</dbReference>
<evidence type="ECO:0000313" key="2">
    <source>
        <dbReference type="Proteomes" id="UP001341245"/>
    </source>
</evidence>
<comment type="caution">
    <text evidence="1">The sequence shown here is derived from an EMBL/GenBank/DDBJ whole genome shotgun (WGS) entry which is preliminary data.</text>
</comment>
<sequence>MSLLEDDKDFIQAMFRDNCTAATVLKKRRGRRKKIDGPMHEYLIELLSLRNDTWLEELVFELWCQFGVKVHKSTISRLLKSNALSNKVNTRIVKNRDAVQQGIYEERLAELIGEGVVAGVVEDPVDMLLYLDELAASEKVLFRRRS</sequence>
<name>A0ABR0TD66_AURPU</name>
<evidence type="ECO:0000313" key="1">
    <source>
        <dbReference type="EMBL" id="KAK6002387.1"/>
    </source>
</evidence>
<dbReference type="EMBL" id="JASGXD010000012">
    <property type="protein sequence ID" value="KAK6002387.1"/>
    <property type="molecule type" value="Genomic_DNA"/>
</dbReference>
<accession>A0ABR0TD66</accession>
<protein>
    <submittedName>
        <fullName evidence="1">Uncharacterized protein</fullName>
    </submittedName>
</protein>
<dbReference type="Proteomes" id="UP001341245">
    <property type="component" value="Unassembled WGS sequence"/>
</dbReference>